<dbReference type="InterPro" id="IPR036651">
    <property type="entry name" value="Gln_synt_N_sf"/>
</dbReference>
<keyword evidence="3" id="KW-0460">Magnesium</keyword>
<dbReference type="AlphaFoldDB" id="A0A0P1I4M3"/>
<dbReference type="GO" id="GO:0004356">
    <property type="term" value="F:glutamine synthetase activity"/>
    <property type="evidence" value="ECO:0007669"/>
    <property type="project" value="InterPro"/>
</dbReference>
<evidence type="ECO:0000256" key="4">
    <source>
        <dbReference type="PROSITE-ProRule" id="PRU01331"/>
    </source>
</evidence>
<feature type="domain" description="GS catalytic" evidence="6">
    <location>
        <begin position="106"/>
        <end position="439"/>
    </location>
</feature>
<keyword evidence="8" id="KW-1185">Reference proteome</keyword>
<dbReference type="Proteomes" id="UP000051260">
    <property type="component" value="Unassembled WGS sequence"/>
</dbReference>
<dbReference type="SUPFAM" id="SSF55931">
    <property type="entry name" value="Glutamine synthetase/guanido kinase"/>
    <property type="match status" value="1"/>
</dbReference>
<accession>A0A0P1I4M3</accession>
<comment type="cofactor">
    <cofactor evidence="1">
        <name>Mg(2+)</name>
        <dbReference type="ChEBI" id="CHEBI:18420"/>
    </cofactor>
</comment>
<dbReference type="GO" id="GO:0006598">
    <property type="term" value="P:polyamine catabolic process"/>
    <property type="evidence" value="ECO:0007669"/>
    <property type="project" value="TreeGrafter"/>
</dbReference>
<dbReference type="EC" id="6.3.1.11" evidence="7"/>
<dbReference type="SMART" id="SM01230">
    <property type="entry name" value="Gln-synt_C"/>
    <property type="match status" value="1"/>
</dbReference>
<dbReference type="EMBL" id="CYUD01000002">
    <property type="protein sequence ID" value="CUJ89855.1"/>
    <property type="molecule type" value="Genomic_DNA"/>
</dbReference>
<dbReference type="SUPFAM" id="SSF54368">
    <property type="entry name" value="Glutamine synthetase, N-terminal domain"/>
    <property type="match status" value="1"/>
</dbReference>
<dbReference type="InterPro" id="IPR027303">
    <property type="entry name" value="Gln_synth_gly_rich_site"/>
</dbReference>
<dbReference type="PANTHER" id="PTHR43785">
    <property type="entry name" value="GAMMA-GLUTAMYLPUTRESCINE SYNTHETASE"/>
    <property type="match status" value="1"/>
</dbReference>
<evidence type="ECO:0000256" key="3">
    <source>
        <dbReference type="ARBA" id="ARBA00022842"/>
    </source>
</evidence>
<dbReference type="PANTHER" id="PTHR43785:SF12">
    <property type="entry name" value="TYPE-1 GLUTAMINE SYNTHETASE 2"/>
    <property type="match status" value="1"/>
</dbReference>
<gene>
    <name evidence="7" type="primary">puuA_1</name>
    <name evidence="7" type="ORF">RUE5091_00941</name>
</gene>
<dbReference type="InterPro" id="IPR014746">
    <property type="entry name" value="Gln_synth/guanido_kin_cat_dom"/>
</dbReference>
<evidence type="ECO:0000313" key="7">
    <source>
        <dbReference type="EMBL" id="CUJ89855.1"/>
    </source>
</evidence>
<dbReference type="PROSITE" id="PS51987">
    <property type="entry name" value="GS_CATALYTIC"/>
    <property type="match status" value="1"/>
</dbReference>
<dbReference type="GO" id="GO:0034024">
    <property type="term" value="F:glutamate-putrescine ligase activity"/>
    <property type="evidence" value="ECO:0007669"/>
    <property type="project" value="UniProtKB-EC"/>
</dbReference>
<dbReference type="RefSeq" id="WP_058280765.1">
    <property type="nucleotide sequence ID" value="NZ_CYUD01000002.1"/>
</dbReference>
<evidence type="ECO:0000256" key="5">
    <source>
        <dbReference type="RuleBase" id="RU000384"/>
    </source>
</evidence>
<evidence type="ECO:0000259" key="6">
    <source>
        <dbReference type="PROSITE" id="PS51987"/>
    </source>
</evidence>
<evidence type="ECO:0000256" key="1">
    <source>
        <dbReference type="ARBA" id="ARBA00001946"/>
    </source>
</evidence>
<name>A0A0P1I4M3_9RHOB</name>
<organism evidence="7 8">
    <name type="scientific">Ruegeria denitrificans</name>
    <dbReference type="NCBI Taxonomy" id="1715692"/>
    <lineage>
        <taxon>Bacteria</taxon>
        <taxon>Pseudomonadati</taxon>
        <taxon>Pseudomonadota</taxon>
        <taxon>Alphaproteobacteria</taxon>
        <taxon>Rhodobacterales</taxon>
        <taxon>Roseobacteraceae</taxon>
        <taxon>Ruegeria</taxon>
    </lineage>
</organism>
<proteinExistence type="inferred from homology"/>
<dbReference type="Pfam" id="PF00120">
    <property type="entry name" value="Gln-synt_C"/>
    <property type="match status" value="1"/>
</dbReference>
<keyword evidence="2 7" id="KW-0436">Ligase</keyword>
<sequence length="439" mass="47396">MDLSALHSFRVAACDLNGQMRGKRVPPSYADKLTKGAVRMPFSALNVDLWGADIDNSPLVFESGDADGMLLPTDRGPVPMPWLGADTALVPMCLHDDAGVPFAGDPRHALAAVLDRYAQRGWSVIAATELEFTLLDASGPQPQPPINPVTDRRLVDEAVLSMAEMDAFDAFFTDLYDGCAAMGIPAQTAISESGVGQFEINLNHQDAMRCADDTWLFKTLTRGLARKHGFTATFMSKPYADDAGNGMHVHFSVVDEKGRNVFDNGGPEGTDLLRWAVAGCLSAMPGCTLIFAPHGNSYTRLIPGAHAPTDASWAYENRTAALRIPGGAPAARRIEHRVAGGDINPYLMLAAVLGAALNGIEDETEPPAPISGNAYEIDGLPQLAADWGAAITAFETDPNVARIFPVDLVRFFAMTKRQEMRRFAERPAEEHWLSYLEAV</sequence>
<dbReference type="InterPro" id="IPR008146">
    <property type="entry name" value="Gln_synth_cat_dom"/>
</dbReference>
<dbReference type="STRING" id="1715692.RUE5091_00941"/>
<dbReference type="PROSITE" id="PS00181">
    <property type="entry name" value="GLNA_ATP"/>
    <property type="match status" value="1"/>
</dbReference>
<dbReference type="GO" id="GO:0006542">
    <property type="term" value="P:glutamine biosynthetic process"/>
    <property type="evidence" value="ECO:0007669"/>
    <property type="project" value="InterPro"/>
</dbReference>
<evidence type="ECO:0000313" key="8">
    <source>
        <dbReference type="Proteomes" id="UP000051260"/>
    </source>
</evidence>
<evidence type="ECO:0000256" key="2">
    <source>
        <dbReference type="ARBA" id="ARBA00022598"/>
    </source>
</evidence>
<protein>
    <submittedName>
        <fullName evidence="7">Gamma-glutamylputrescine synthetase PuuA</fullName>
        <ecNumber evidence="7">6.3.1.11</ecNumber>
    </submittedName>
</protein>
<dbReference type="OrthoDB" id="9807095at2"/>
<comment type="similarity">
    <text evidence="4 5">Belongs to the glutamine synthetase family.</text>
</comment>
<reference evidence="8" key="1">
    <citation type="submission" date="2015-09" db="EMBL/GenBank/DDBJ databases">
        <authorList>
            <person name="Rodrigo-Torres L."/>
            <person name="Arahal D.R."/>
        </authorList>
    </citation>
    <scope>NUCLEOTIDE SEQUENCE [LARGE SCALE GENOMIC DNA]</scope>
    <source>
        <strain evidence="8">CECT 5091</strain>
    </source>
</reference>
<dbReference type="Gene3D" id="3.30.590.10">
    <property type="entry name" value="Glutamine synthetase/guanido kinase, catalytic domain"/>
    <property type="match status" value="1"/>
</dbReference>